<accession>A0ABS4U3H5</accession>
<feature type="domain" description="Gp28/Gp37-like" evidence="1">
    <location>
        <begin position="20"/>
        <end position="351"/>
    </location>
</feature>
<dbReference type="Proteomes" id="UP001519332">
    <property type="component" value="Unassembled WGS sequence"/>
</dbReference>
<name>A0ABS4U3H5_9PSEU</name>
<dbReference type="EMBL" id="JAGINW010000001">
    <property type="protein sequence ID" value="MBP2331217.1"/>
    <property type="molecule type" value="Genomic_DNA"/>
</dbReference>
<comment type="caution">
    <text evidence="2">The sequence shown here is derived from an EMBL/GenBank/DDBJ whole genome shotgun (WGS) entry which is preliminary data.</text>
</comment>
<evidence type="ECO:0000259" key="1">
    <source>
        <dbReference type="Pfam" id="PF14594"/>
    </source>
</evidence>
<keyword evidence="3" id="KW-1185">Reference proteome</keyword>
<protein>
    <recommendedName>
        <fullName evidence="1">Gp28/Gp37-like domain-containing protein</fullName>
    </recommendedName>
</protein>
<dbReference type="InterPro" id="IPR029432">
    <property type="entry name" value="Gp28/Gp37-like_dom"/>
</dbReference>
<sequence>MSMPTVWLVRPSGATAGTLAYTRLTAVPKYIDVGTWVVDCPLNARNAIAAEDGVAGWRLAIMDGTEPIMAGPVEGCEILLGDEQGGRTATIRYSGVDDMVWLSRRNVRPVPANTLAAQTVGYDVRTGLASTVLTQYIDVNAGPSARSERRVAHLTVDPISTPFGASVTGRGRFQSLLELAQDIGVAGGIGVRVRSDMTAARRVQLYEPRDLTGLARFSLSLRNLRRVRWSIAAPEATTIEAGGRGEEDAREFISVTDSGEETSWGRREGFYDFRSASGSDSGAELTAGANKRLDEAGQTQQVEVTPVDTTRMTYGLGYGLGDLVTVDVYGGITMESVIREVEITVDRSGDRPTRTVVPRVGDIGTASPNATTNTVIKRLTGRVSRLERR</sequence>
<gene>
    <name evidence="2" type="ORF">JOF56_011602</name>
</gene>
<reference evidence="2 3" key="1">
    <citation type="submission" date="2021-03" db="EMBL/GenBank/DDBJ databases">
        <title>Sequencing the genomes of 1000 actinobacteria strains.</title>
        <authorList>
            <person name="Klenk H.-P."/>
        </authorList>
    </citation>
    <scope>NUCLEOTIDE SEQUENCE [LARGE SCALE GENOMIC DNA]</scope>
    <source>
        <strain evidence="2 3">DSM 46670</strain>
    </source>
</reference>
<proteinExistence type="predicted"/>
<dbReference type="RefSeq" id="WP_209647834.1">
    <property type="nucleotide sequence ID" value="NZ_JAGINW010000001.1"/>
</dbReference>
<evidence type="ECO:0000313" key="3">
    <source>
        <dbReference type="Proteomes" id="UP001519332"/>
    </source>
</evidence>
<evidence type="ECO:0000313" key="2">
    <source>
        <dbReference type="EMBL" id="MBP2331217.1"/>
    </source>
</evidence>
<organism evidence="2 3">
    <name type="scientific">Kibdelosporangium banguiense</name>
    <dbReference type="NCBI Taxonomy" id="1365924"/>
    <lineage>
        <taxon>Bacteria</taxon>
        <taxon>Bacillati</taxon>
        <taxon>Actinomycetota</taxon>
        <taxon>Actinomycetes</taxon>
        <taxon>Pseudonocardiales</taxon>
        <taxon>Pseudonocardiaceae</taxon>
        <taxon>Kibdelosporangium</taxon>
    </lineage>
</organism>
<dbReference type="Pfam" id="PF14594">
    <property type="entry name" value="Sipho_Gp37"/>
    <property type="match status" value="1"/>
</dbReference>